<feature type="region of interest" description="Disordered" evidence="1">
    <location>
        <begin position="184"/>
        <end position="206"/>
    </location>
</feature>
<dbReference type="InParanoid" id="G8YPX5"/>
<dbReference type="AlphaFoldDB" id="G8YPX5"/>
<dbReference type="OrthoDB" id="4022940at2759"/>
<feature type="compositionally biased region" description="Low complexity" evidence="1">
    <location>
        <begin position="37"/>
        <end position="60"/>
    </location>
</feature>
<organism evidence="2 3">
    <name type="scientific">Pichia sorbitophila (strain ATCC MYA-4447 / BCRC 22081 / CBS 7064 / NBRC 10061 / NRRL Y-12695)</name>
    <name type="common">Hybrid yeast</name>
    <dbReference type="NCBI Taxonomy" id="559304"/>
    <lineage>
        <taxon>Eukaryota</taxon>
        <taxon>Fungi</taxon>
        <taxon>Dikarya</taxon>
        <taxon>Ascomycota</taxon>
        <taxon>Saccharomycotina</taxon>
        <taxon>Pichiomycetes</taxon>
        <taxon>Debaryomycetaceae</taxon>
        <taxon>Millerozyma</taxon>
    </lineage>
</organism>
<feature type="compositionally biased region" description="Polar residues" evidence="1">
    <location>
        <begin position="12"/>
        <end position="36"/>
    </location>
</feature>
<evidence type="ECO:0000313" key="3">
    <source>
        <dbReference type="Proteomes" id="UP000005222"/>
    </source>
</evidence>
<dbReference type="HOGENOM" id="CLU_449478_0_0_1"/>
<gene>
    <name evidence="2" type="primary">Piso0_000739</name>
    <name evidence="2" type="ORF">GNLVRS01_PISO0D03061g</name>
</gene>
<feature type="compositionally biased region" description="Polar residues" evidence="1">
    <location>
        <begin position="66"/>
        <end position="86"/>
    </location>
</feature>
<feature type="compositionally biased region" description="Low complexity" evidence="1">
    <location>
        <begin position="544"/>
        <end position="558"/>
    </location>
</feature>
<dbReference type="EMBL" id="FO082056">
    <property type="protein sequence ID" value="CCE78710.1"/>
    <property type="molecule type" value="Genomic_DNA"/>
</dbReference>
<feature type="compositionally biased region" description="Basic and acidic residues" evidence="1">
    <location>
        <begin position="191"/>
        <end position="202"/>
    </location>
</feature>
<proteinExistence type="predicted"/>
<protein>
    <submittedName>
        <fullName evidence="2">Piso0_000739 protein</fullName>
    </submittedName>
</protein>
<name>G8YPX5_PICSO</name>
<sequence length="618" mass="70049">MEGDRTSFYIHGNNSTSSTIHNPSIHGQSHVSSVGFNTLKKTNSNSSQSSVTTSSTVKTNPLTRLFTRTKSSSNLSPPYLQSQQDLQKTDDHSDPDRNDDSSSIAETKKSTGSKILNFSKNKLKITGKNAPSKPDLKIQTSGHHGLRFPKKIMSASSLDESNNITGRAVSSPVSTIHNLFNRNYISSQPNKDSHSGSKDDKQSMTNQGRTAIALSSNSSNSFITDSKFASIYKFTDPNYIFEDPENPTEHTTLHDLPKKLMIPTDQYIQQKRGKHHASEVGLGISHINATGGDSLNRSTLEFGKEHKVFFEQLLTITRPLFSPSQQHKLSNGQLHPYLVMSLEEISAFVKENYVNSVSVSPTSDTHEKRSRSRSNSNKMGIGFNYFGSNSTLSLHDNSEIYDDFKVREVSQDLTAFFEKCLQHYQKDFLTYELSLRGKIKASDNNHHHLAEQLAKEWRRMREQWLYFNEKIRFAMKIIFQPLQRELREFSLQRFKAVPSEFLEIDVESILLSIYREIMIIPVLINRNIEYQNLKNNEEKESPESTRLSSTSHRSTSTVVRSQEEDILKMKDNELVKVLLNCFGTLMSHSSSQWTNPDGDYVIASSPFVDTFSWLSSLL</sequence>
<evidence type="ECO:0000256" key="1">
    <source>
        <dbReference type="SAM" id="MobiDB-lite"/>
    </source>
</evidence>
<feature type="region of interest" description="Disordered" evidence="1">
    <location>
        <begin position="535"/>
        <end position="558"/>
    </location>
</feature>
<feature type="compositionally biased region" description="Basic and acidic residues" evidence="1">
    <location>
        <begin position="87"/>
        <end position="100"/>
    </location>
</feature>
<dbReference type="OMA" id="TIQTTGH"/>
<keyword evidence="3" id="KW-1185">Reference proteome</keyword>
<feature type="region of interest" description="Disordered" evidence="1">
    <location>
        <begin position="1"/>
        <end position="144"/>
    </location>
</feature>
<dbReference type="eggNOG" id="ENOG502RPTN">
    <property type="taxonomic scope" value="Eukaryota"/>
</dbReference>
<reference evidence="2 3" key="1">
    <citation type="journal article" date="2012" name="G3 (Bethesda)">
        <title>Pichia sorbitophila, an interspecies yeast hybrid reveals early steps of genome resolution following polyploidization.</title>
        <authorList>
            <person name="Leh Louis V."/>
            <person name="Despons L."/>
            <person name="Friedrich A."/>
            <person name="Martin T."/>
            <person name="Durrens P."/>
            <person name="Casaregola S."/>
            <person name="Neuveglise C."/>
            <person name="Fairhead C."/>
            <person name="Marck C."/>
            <person name="Cruz J.A."/>
            <person name="Straub M.L."/>
            <person name="Kugler V."/>
            <person name="Sacerdot C."/>
            <person name="Uzunov Z."/>
            <person name="Thierry A."/>
            <person name="Weiss S."/>
            <person name="Bleykasten C."/>
            <person name="De Montigny J."/>
            <person name="Jacques N."/>
            <person name="Jung P."/>
            <person name="Lemaire M."/>
            <person name="Mallet S."/>
            <person name="Morel G."/>
            <person name="Richard G.F."/>
            <person name="Sarkar A."/>
            <person name="Savel G."/>
            <person name="Schacherer J."/>
            <person name="Seret M.L."/>
            <person name="Talla E."/>
            <person name="Samson G."/>
            <person name="Jubin C."/>
            <person name="Poulain J."/>
            <person name="Vacherie B."/>
            <person name="Barbe V."/>
            <person name="Pelletier E."/>
            <person name="Sherman D.J."/>
            <person name="Westhof E."/>
            <person name="Weissenbach J."/>
            <person name="Baret P.V."/>
            <person name="Wincker P."/>
            <person name="Gaillardin C."/>
            <person name="Dujon B."/>
            <person name="Souciet J.L."/>
        </authorList>
    </citation>
    <scope>NUCLEOTIDE SEQUENCE [LARGE SCALE GENOMIC DNA]</scope>
    <source>
        <strain evidence="3">ATCC MYA-4447 / BCRC 22081 / CBS 7064 / NBRC 10061 / NRRL Y-12695</strain>
    </source>
</reference>
<accession>G8YPX5</accession>
<feature type="compositionally biased region" description="Polar residues" evidence="1">
    <location>
        <begin position="110"/>
        <end position="120"/>
    </location>
</feature>
<evidence type="ECO:0000313" key="2">
    <source>
        <dbReference type="EMBL" id="CCE78710.1"/>
    </source>
</evidence>
<dbReference type="Proteomes" id="UP000005222">
    <property type="component" value="Chromosome D"/>
</dbReference>